<accession>B8BRD9</accession>
<feature type="region of interest" description="Disordered" evidence="1">
    <location>
        <begin position="1"/>
        <end position="27"/>
    </location>
</feature>
<keyword evidence="3" id="KW-1185">Reference proteome</keyword>
<protein>
    <submittedName>
        <fullName evidence="2">Uncharacterized protein</fullName>
    </submittedName>
</protein>
<reference evidence="2 3" key="2">
    <citation type="journal article" date="2008" name="Nature">
        <title>The Phaeodactylum genome reveals the evolutionary history of diatom genomes.</title>
        <authorList>
            <person name="Bowler C."/>
            <person name="Allen A.E."/>
            <person name="Badger J.H."/>
            <person name="Grimwood J."/>
            <person name="Jabbari K."/>
            <person name="Kuo A."/>
            <person name="Maheswari U."/>
            <person name="Martens C."/>
            <person name="Maumus F."/>
            <person name="Otillar R.P."/>
            <person name="Rayko E."/>
            <person name="Salamov A."/>
            <person name="Vandepoele K."/>
            <person name="Beszteri B."/>
            <person name="Gruber A."/>
            <person name="Heijde M."/>
            <person name="Katinka M."/>
            <person name="Mock T."/>
            <person name="Valentin K."/>
            <person name="Verret F."/>
            <person name="Berges J.A."/>
            <person name="Brownlee C."/>
            <person name="Cadoret J.P."/>
            <person name="Chiovitti A."/>
            <person name="Choi C.J."/>
            <person name="Coesel S."/>
            <person name="De Martino A."/>
            <person name="Detter J.C."/>
            <person name="Durkin C."/>
            <person name="Falciatore A."/>
            <person name="Fournet J."/>
            <person name="Haruta M."/>
            <person name="Huysman M.J."/>
            <person name="Jenkins B.D."/>
            <person name="Jiroutova K."/>
            <person name="Jorgensen R.E."/>
            <person name="Joubert Y."/>
            <person name="Kaplan A."/>
            <person name="Kroger N."/>
            <person name="Kroth P.G."/>
            <person name="La Roche J."/>
            <person name="Lindquist E."/>
            <person name="Lommer M."/>
            <person name="Martin-Jezequel V."/>
            <person name="Lopez P.J."/>
            <person name="Lucas S."/>
            <person name="Mangogna M."/>
            <person name="McGinnis K."/>
            <person name="Medlin L.K."/>
            <person name="Montsant A."/>
            <person name="Oudot-Le Secq M.P."/>
            <person name="Napoli C."/>
            <person name="Obornik M."/>
            <person name="Parker M.S."/>
            <person name="Petit J.L."/>
            <person name="Porcel B.M."/>
            <person name="Poulsen N."/>
            <person name="Robison M."/>
            <person name="Rychlewski L."/>
            <person name="Rynearson T.A."/>
            <person name="Schmutz J."/>
            <person name="Shapiro H."/>
            <person name="Siaut M."/>
            <person name="Stanley M."/>
            <person name="Sussman M.R."/>
            <person name="Taylor A.R."/>
            <person name="Vardi A."/>
            <person name="von Dassow P."/>
            <person name="Vyverman W."/>
            <person name="Willis A."/>
            <person name="Wyrwicz L.S."/>
            <person name="Rokhsar D.S."/>
            <person name="Weissenbach J."/>
            <person name="Armbrust E.V."/>
            <person name="Green B.R."/>
            <person name="Van de Peer Y."/>
            <person name="Grigoriev I.V."/>
        </authorList>
    </citation>
    <scope>NUCLEOTIDE SEQUENCE [LARGE SCALE GENOMIC DNA]</scope>
    <source>
        <strain evidence="2 3">CCMP1335</strain>
    </source>
</reference>
<dbReference type="InParanoid" id="B8BRD9"/>
<feature type="compositionally biased region" description="Basic and acidic residues" evidence="1">
    <location>
        <begin position="288"/>
        <end position="297"/>
    </location>
</feature>
<name>B8BRD9_THAPS</name>
<reference evidence="2 3" key="1">
    <citation type="journal article" date="2004" name="Science">
        <title>The genome of the diatom Thalassiosira pseudonana: ecology, evolution, and metabolism.</title>
        <authorList>
            <person name="Armbrust E.V."/>
            <person name="Berges J.A."/>
            <person name="Bowler C."/>
            <person name="Green B.R."/>
            <person name="Martinez D."/>
            <person name="Putnam N.H."/>
            <person name="Zhou S."/>
            <person name="Allen A.E."/>
            <person name="Apt K.E."/>
            <person name="Bechner M."/>
            <person name="Brzezinski M.A."/>
            <person name="Chaal B.K."/>
            <person name="Chiovitti A."/>
            <person name="Davis A.K."/>
            <person name="Demarest M.S."/>
            <person name="Detter J.C."/>
            <person name="Glavina T."/>
            <person name="Goodstein D."/>
            <person name="Hadi M.Z."/>
            <person name="Hellsten U."/>
            <person name="Hildebrand M."/>
            <person name="Jenkins B.D."/>
            <person name="Jurka J."/>
            <person name="Kapitonov V.V."/>
            <person name="Kroger N."/>
            <person name="Lau W.W."/>
            <person name="Lane T.W."/>
            <person name="Larimer F.W."/>
            <person name="Lippmeier J.C."/>
            <person name="Lucas S."/>
            <person name="Medina M."/>
            <person name="Montsant A."/>
            <person name="Obornik M."/>
            <person name="Parker M.S."/>
            <person name="Palenik B."/>
            <person name="Pazour G.J."/>
            <person name="Richardson P.M."/>
            <person name="Rynearson T.A."/>
            <person name="Saito M.A."/>
            <person name="Schwartz D.C."/>
            <person name="Thamatrakoln K."/>
            <person name="Valentin K."/>
            <person name="Vardi A."/>
            <person name="Wilkerson F.P."/>
            <person name="Rokhsar D.S."/>
        </authorList>
    </citation>
    <scope>NUCLEOTIDE SEQUENCE [LARGE SCALE GENOMIC DNA]</scope>
    <source>
        <strain evidence="2 3">CCMP1335</strain>
    </source>
</reference>
<dbReference type="AlphaFoldDB" id="B8BRD9"/>
<sequence>MPSSSSSSSSSASSSSSESVPKSRGFEFNGAIYDTYEKMVAAKRERNRLILERTASEVASVVGKASASSLHSSNSGSGIKKRKPSDGAPQIPARKNPRRGATSSVDSSYKEETDIGLGTKKTDDDSTSDYSSDDGNSGGSEEDDHVEQISKKNTKRGRRKAVTSQPKQSKPSASQSKPRRVRKKTQNAIPDKTLPEIFKEYRKLQRQGCNPRHAKLPRVAVKDMSSTLEQVVMNGFRIYNRDCFWRDFHNVGTEDNGIDFDAADARMKATAESMGRSDSNAYDSLVEDDTRSQEKRASAANNQHALVHAGDYALYQPILDYHARQNELLLHNADTVNFGEFDEEDLIPKEFLVQSNVSNSSNTAKAESVPSLHDTKQPYVSQEPLPQHDPVKYNNIVRKRHAHYSLEGIDRDWDREFGDGIDPAMFVEECCRVISSGDGTHDVKIDVKSSLETRKYTSALLQRCWDRAVHAVSSTVAVDLKGQDIQRVSTKFAREERTGKEGEDVVSMIHREAMRITDSVLDLVASDGDIAKKLNGNATRRLDWKDVLKCLRTASEPSEEQVLKVVDEIFRSIDLEVATISDVTQSVANHFCLARVNKDMKTNIEVRLTELAEAKANPTELVKVKASPKSKNDTKSNQDRGSMRMDQATLKATTMRLLERYGAVSHKLPS</sequence>
<feature type="region of interest" description="Disordered" evidence="1">
    <location>
        <begin position="53"/>
        <end position="193"/>
    </location>
</feature>
<feature type="compositionally biased region" description="Basic residues" evidence="1">
    <location>
        <begin position="152"/>
        <end position="161"/>
    </location>
</feature>
<dbReference type="RefSeq" id="XP_002286882.1">
    <property type="nucleotide sequence ID" value="XM_002286846.1"/>
</dbReference>
<feature type="region of interest" description="Disordered" evidence="1">
    <location>
        <begin position="271"/>
        <end position="302"/>
    </location>
</feature>
<gene>
    <name evidence="2" type="ORF">THAPSDRAFT_1591</name>
</gene>
<organism evidence="2 3">
    <name type="scientific">Thalassiosira pseudonana</name>
    <name type="common">Marine diatom</name>
    <name type="synonym">Cyclotella nana</name>
    <dbReference type="NCBI Taxonomy" id="35128"/>
    <lineage>
        <taxon>Eukaryota</taxon>
        <taxon>Sar</taxon>
        <taxon>Stramenopiles</taxon>
        <taxon>Ochrophyta</taxon>
        <taxon>Bacillariophyta</taxon>
        <taxon>Coscinodiscophyceae</taxon>
        <taxon>Thalassiosirophycidae</taxon>
        <taxon>Thalassiosirales</taxon>
        <taxon>Thalassiosiraceae</taxon>
        <taxon>Thalassiosira</taxon>
    </lineage>
</organism>
<proteinExistence type="predicted"/>
<dbReference type="GeneID" id="7447650"/>
<evidence type="ECO:0000313" key="3">
    <source>
        <dbReference type="Proteomes" id="UP000001449"/>
    </source>
</evidence>
<dbReference type="KEGG" id="tps:THAPSDRAFT_1591"/>
<dbReference type="HOGENOM" id="CLU_410242_0_0_1"/>
<feature type="region of interest" description="Disordered" evidence="1">
    <location>
        <begin position="358"/>
        <end position="390"/>
    </location>
</feature>
<feature type="compositionally biased region" description="Low complexity" evidence="1">
    <location>
        <begin position="1"/>
        <end position="19"/>
    </location>
</feature>
<dbReference type="PaxDb" id="35128-Thaps1591"/>
<dbReference type="Proteomes" id="UP000001449">
    <property type="component" value="Chromosome 1"/>
</dbReference>
<feature type="region of interest" description="Disordered" evidence="1">
    <location>
        <begin position="623"/>
        <end position="645"/>
    </location>
</feature>
<feature type="compositionally biased region" description="Low complexity" evidence="1">
    <location>
        <begin position="56"/>
        <end position="77"/>
    </location>
</feature>
<feature type="compositionally biased region" description="Low complexity" evidence="1">
    <location>
        <begin position="164"/>
        <end position="176"/>
    </location>
</feature>
<feature type="compositionally biased region" description="Basic and acidic residues" evidence="1">
    <location>
        <begin position="630"/>
        <end position="643"/>
    </location>
</feature>
<dbReference type="EMBL" id="CM000638">
    <property type="protein sequence ID" value="EED96523.1"/>
    <property type="molecule type" value="Genomic_DNA"/>
</dbReference>
<evidence type="ECO:0000256" key="1">
    <source>
        <dbReference type="SAM" id="MobiDB-lite"/>
    </source>
</evidence>
<evidence type="ECO:0000313" key="2">
    <source>
        <dbReference type="EMBL" id="EED96523.1"/>
    </source>
</evidence>